<dbReference type="Proteomes" id="UP001345219">
    <property type="component" value="Chromosome 22"/>
</dbReference>
<dbReference type="GO" id="GO:0046872">
    <property type="term" value="F:metal ion binding"/>
    <property type="evidence" value="ECO:0007669"/>
    <property type="project" value="InterPro"/>
</dbReference>
<name>A0AAN7QPH8_9MYRT</name>
<keyword evidence="3" id="KW-1185">Reference proteome</keyword>
<dbReference type="InterPro" id="IPR036163">
    <property type="entry name" value="HMA_dom_sf"/>
</dbReference>
<dbReference type="PROSITE" id="PS50846">
    <property type="entry name" value="HMA_2"/>
    <property type="match status" value="1"/>
</dbReference>
<dbReference type="Gene3D" id="3.30.70.100">
    <property type="match status" value="1"/>
</dbReference>
<comment type="caution">
    <text evidence="2">The sequence shown here is derived from an EMBL/GenBank/DDBJ whole genome shotgun (WGS) entry which is preliminary data.</text>
</comment>
<dbReference type="CDD" id="cd00371">
    <property type="entry name" value="HMA"/>
    <property type="match status" value="1"/>
</dbReference>
<reference evidence="2 3" key="1">
    <citation type="journal article" date="2023" name="Hortic Res">
        <title>Pangenome of water caltrop reveals structural variations and asymmetric subgenome divergence after allopolyploidization.</title>
        <authorList>
            <person name="Zhang X."/>
            <person name="Chen Y."/>
            <person name="Wang L."/>
            <person name="Yuan Y."/>
            <person name="Fang M."/>
            <person name="Shi L."/>
            <person name="Lu R."/>
            <person name="Comes H.P."/>
            <person name="Ma Y."/>
            <person name="Chen Y."/>
            <person name="Huang G."/>
            <person name="Zhou Y."/>
            <person name="Zheng Z."/>
            <person name="Qiu Y."/>
        </authorList>
    </citation>
    <scope>NUCLEOTIDE SEQUENCE [LARGE SCALE GENOMIC DNA]</scope>
    <source>
        <tissue evidence="2">Roots</tissue>
    </source>
</reference>
<feature type="domain" description="HMA" evidence="1">
    <location>
        <begin position="95"/>
        <end position="161"/>
    </location>
</feature>
<gene>
    <name evidence="2" type="ORF">SAY87_029188</name>
</gene>
<dbReference type="InterPro" id="IPR006121">
    <property type="entry name" value="HMA_dom"/>
</dbReference>
<organism evidence="2 3">
    <name type="scientific">Trapa incisa</name>
    <dbReference type="NCBI Taxonomy" id="236973"/>
    <lineage>
        <taxon>Eukaryota</taxon>
        <taxon>Viridiplantae</taxon>
        <taxon>Streptophyta</taxon>
        <taxon>Embryophyta</taxon>
        <taxon>Tracheophyta</taxon>
        <taxon>Spermatophyta</taxon>
        <taxon>Magnoliopsida</taxon>
        <taxon>eudicotyledons</taxon>
        <taxon>Gunneridae</taxon>
        <taxon>Pentapetalae</taxon>
        <taxon>rosids</taxon>
        <taxon>malvids</taxon>
        <taxon>Myrtales</taxon>
        <taxon>Lythraceae</taxon>
        <taxon>Trapa</taxon>
    </lineage>
</organism>
<dbReference type="EMBL" id="JAXIOK010000004">
    <property type="protein sequence ID" value="KAK4774169.1"/>
    <property type="molecule type" value="Genomic_DNA"/>
</dbReference>
<dbReference type="PANTHER" id="PTHR46119">
    <property type="entry name" value="OS08G0405700 PROTEIN"/>
    <property type="match status" value="1"/>
</dbReference>
<dbReference type="PANTHER" id="PTHR46119:SF11">
    <property type="entry name" value="HEAVY METAL TRANSPORT_DETOXIFICATION SUPERFAMILY PROTEIN"/>
    <property type="match status" value="1"/>
</dbReference>
<evidence type="ECO:0000259" key="1">
    <source>
        <dbReference type="PROSITE" id="PS50846"/>
    </source>
</evidence>
<evidence type="ECO:0000313" key="3">
    <source>
        <dbReference type="Proteomes" id="UP001345219"/>
    </source>
</evidence>
<sequence>MGKLTCLMRMLECFRMGSSGCLCMNYMDEKEEMEKLPLVEMDSNGGQKRRGRVRVSDDEVPLEKQTLAFELKPKVPYSYSFLILVYMTKQFQLCVQMVILRVSMHCHGCARKVEKHISKMDGVTSYKVDLESKMVVVTGDILPFEVLQSLSKVKHTELWDSSKAQDTC</sequence>
<dbReference type="AlphaFoldDB" id="A0AAN7QPH8"/>
<proteinExistence type="predicted"/>
<evidence type="ECO:0000313" key="2">
    <source>
        <dbReference type="EMBL" id="KAK4774169.1"/>
    </source>
</evidence>
<accession>A0AAN7QPH8</accession>
<protein>
    <recommendedName>
        <fullName evidence="1">HMA domain-containing protein</fullName>
    </recommendedName>
</protein>
<dbReference type="SUPFAM" id="SSF55008">
    <property type="entry name" value="HMA, heavy metal-associated domain"/>
    <property type="match status" value="1"/>
</dbReference>
<dbReference type="InterPro" id="IPR044526">
    <property type="entry name" value="NAKR1-3"/>
</dbReference>
<dbReference type="Pfam" id="PF00403">
    <property type="entry name" value="HMA"/>
    <property type="match status" value="1"/>
</dbReference>